<dbReference type="EMBL" id="CP059732">
    <property type="protein sequence ID" value="QMW04597.1"/>
    <property type="molecule type" value="Genomic_DNA"/>
</dbReference>
<dbReference type="KEGG" id="sfol:H3H32_06600"/>
<dbReference type="RefSeq" id="WP_182461940.1">
    <property type="nucleotide sequence ID" value="NZ_CP059732.1"/>
</dbReference>
<reference evidence="1 2" key="1">
    <citation type="submission" date="2020-07" db="EMBL/GenBank/DDBJ databases">
        <title>Spirosoma foliorum sp. nov., isolated from the leaves on the Nejang mountain Korea, Republic of.</title>
        <authorList>
            <person name="Ho H."/>
            <person name="Lee Y.-J."/>
            <person name="Nurcahyanto D.-A."/>
            <person name="Kim S.-G."/>
        </authorList>
    </citation>
    <scope>NUCLEOTIDE SEQUENCE [LARGE SCALE GENOMIC DNA]</scope>
    <source>
        <strain evidence="1 2">PL0136</strain>
    </source>
</reference>
<sequence>MRNLVLTIADSVRFQARSVQKEPLKWLLFAGVMLSLSGCSNETEKDIDIDRIPSGPDEKQALNKWISTYLHEVVADTETVQPTLGKSRTTESAIESRSSTQAATTNLNGDFISWYAQTEPNQKDSLTGNLKSLAFNTSDSSAVIANLLFSVPDSLVQKLNTTEGDSVLIVGLNITLAGDTILSREWTTEGDIPPIAVRLLANPRQIDTTNSSISVVEIPPNRLLLGDTNKALQNAALGPIWEELSVTSFTVPPLSTLSSLGSFIDRKSEVIEITIPVNTIH</sequence>
<name>A0A7G5H0F5_9BACT</name>
<protein>
    <submittedName>
        <fullName evidence="1">Uncharacterized protein</fullName>
    </submittedName>
</protein>
<evidence type="ECO:0000313" key="1">
    <source>
        <dbReference type="EMBL" id="QMW04597.1"/>
    </source>
</evidence>
<dbReference type="Proteomes" id="UP000515369">
    <property type="component" value="Chromosome"/>
</dbReference>
<proteinExistence type="predicted"/>
<gene>
    <name evidence="1" type="ORF">H3H32_06600</name>
</gene>
<dbReference type="AlphaFoldDB" id="A0A7G5H0F5"/>
<keyword evidence="2" id="KW-1185">Reference proteome</keyword>
<accession>A0A7G5H0F5</accession>
<evidence type="ECO:0000313" key="2">
    <source>
        <dbReference type="Proteomes" id="UP000515369"/>
    </source>
</evidence>
<organism evidence="1 2">
    <name type="scientific">Spirosoma foliorum</name>
    <dbReference type="NCBI Taxonomy" id="2710596"/>
    <lineage>
        <taxon>Bacteria</taxon>
        <taxon>Pseudomonadati</taxon>
        <taxon>Bacteroidota</taxon>
        <taxon>Cytophagia</taxon>
        <taxon>Cytophagales</taxon>
        <taxon>Cytophagaceae</taxon>
        <taxon>Spirosoma</taxon>
    </lineage>
</organism>